<keyword evidence="1" id="KW-0732">Signal</keyword>
<dbReference type="InParanoid" id="A0A200R3Q0"/>
<sequence length="83" mass="9472">MIIMEVIAHMMIHSWLAVAALALWFPLLYSEELEDAPLLFVTLSYSVLGWMIIDIPNTTTSISADPPFPKSYYGYLIYLWGLC</sequence>
<feature type="signal peptide" evidence="1">
    <location>
        <begin position="1"/>
        <end position="30"/>
    </location>
</feature>
<feature type="chain" id="PRO_5012442441" evidence="1">
    <location>
        <begin position="31"/>
        <end position="83"/>
    </location>
</feature>
<dbReference type="Proteomes" id="UP000195402">
    <property type="component" value="Unassembled WGS sequence"/>
</dbReference>
<proteinExistence type="predicted"/>
<organism evidence="2 3">
    <name type="scientific">Macleaya cordata</name>
    <name type="common">Five-seeded plume-poppy</name>
    <name type="synonym">Bocconia cordata</name>
    <dbReference type="NCBI Taxonomy" id="56857"/>
    <lineage>
        <taxon>Eukaryota</taxon>
        <taxon>Viridiplantae</taxon>
        <taxon>Streptophyta</taxon>
        <taxon>Embryophyta</taxon>
        <taxon>Tracheophyta</taxon>
        <taxon>Spermatophyta</taxon>
        <taxon>Magnoliopsida</taxon>
        <taxon>Ranunculales</taxon>
        <taxon>Papaveraceae</taxon>
        <taxon>Papaveroideae</taxon>
        <taxon>Macleaya</taxon>
    </lineage>
</organism>
<reference evidence="2 3" key="1">
    <citation type="journal article" date="2017" name="Mol. Plant">
        <title>The Genome of Medicinal Plant Macleaya cordata Provides New Insights into Benzylisoquinoline Alkaloids Metabolism.</title>
        <authorList>
            <person name="Liu X."/>
            <person name="Liu Y."/>
            <person name="Huang P."/>
            <person name="Ma Y."/>
            <person name="Qing Z."/>
            <person name="Tang Q."/>
            <person name="Cao H."/>
            <person name="Cheng P."/>
            <person name="Zheng Y."/>
            <person name="Yuan Z."/>
            <person name="Zhou Y."/>
            <person name="Liu J."/>
            <person name="Tang Z."/>
            <person name="Zhuo Y."/>
            <person name="Zhang Y."/>
            <person name="Yu L."/>
            <person name="Huang J."/>
            <person name="Yang P."/>
            <person name="Peng Q."/>
            <person name="Zhang J."/>
            <person name="Jiang W."/>
            <person name="Zhang Z."/>
            <person name="Lin K."/>
            <person name="Ro D.K."/>
            <person name="Chen X."/>
            <person name="Xiong X."/>
            <person name="Shang Y."/>
            <person name="Huang S."/>
            <person name="Zeng J."/>
        </authorList>
    </citation>
    <scope>NUCLEOTIDE SEQUENCE [LARGE SCALE GENOMIC DNA]</scope>
    <source>
        <strain evidence="3">cv. BLH2017</strain>
        <tissue evidence="2">Root</tissue>
    </source>
</reference>
<evidence type="ECO:0000313" key="3">
    <source>
        <dbReference type="Proteomes" id="UP000195402"/>
    </source>
</evidence>
<dbReference type="EMBL" id="MVGT01000438">
    <property type="protein sequence ID" value="OVA17298.1"/>
    <property type="molecule type" value="Genomic_DNA"/>
</dbReference>
<keyword evidence="3" id="KW-1185">Reference proteome</keyword>
<gene>
    <name evidence="2" type="ORF">BVC80_1837g98</name>
</gene>
<accession>A0A200R3Q0</accession>
<name>A0A200R3Q0_MACCD</name>
<protein>
    <submittedName>
        <fullName evidence="2">Uncharacterized protein</fullName>
    </submittedName>
</protein>
<dbReference type="AlphaFoldDB" id="A0A200R3Q0"/>
<evidence type="ECO:0000256" key="1">
    <source>
        <dbReference type="SAM" id="SignalP"/>
    </source>
</evidence>
<comment type="caution">
    <text evidence="2">The sequence shown here is derived from an EMBL/GenBank/DDBJ whole genome shotgun (WGS) entry which is preliminary data.</text>
</comment>
<evidence type="ECO:0000313" key="2">
    <source>
        <dbReference type="EMBL" id="OVA17298.1"/>
    </source>
</evidence>